<dbReference type="GO" id="GO:0030170">
    <property type="term" value="F:pyridoxal phosphate binding"/>
    <property type="evidence" value="ECO:0007669"/>
    <property type="project" value="InterPro"/>
</dbReference>
<dbReference type="NCBIfam" id="NF006719">
    <property type="entry name" value="PRK09257.1"/>
    <property type="match status" value="1"/>
</dbReference>
<organism evidence="8 9">
    <name type="scientific">Tropicibacter naphthalenivorans</name>
    <dbReference type="NCBI Taxonomy" id="441103"/>
    <lineage>
        <taxon>Bacteria</taxon>
        <taxon>Pseudomonadati</taxon>
        <taxon>Pseudomonadota</taxon>
        <taxon>Alphaproteobacteria</taxon>
        <taxon>Rhodobacterales</taxon>
        <taxon>Roseobacteraceae</taxon>
        <taxon>Tropicibacter</taxon>
    </lineage>
</organism>
<reference evidence="8 9" key="1">
    <citation type="submission" date="2015-09" db="EMBL/GenBank/DDBJ databases">
        <authorList>
            <consortium name="Swine Surveillance"/>
        </authorList>
    </citation>
    <scope>NUCLEOTIDE SEQUENCE [LARGE SCALE GENOMIC DNA]</scope>
    <source>
        <strain evidence="8 9">CECT 7648</strain>
    </source>
</reference>
<dbReference type="GO" id="GO:0033585">
    <property type="term" value="P:L-phenylalanine biosynthetic process from chorismate via phenylpyruvate"/>
    <property type="evidence" value="ECO:0007669"/>
    <property type="project" value="TreeGrafter"/>
</dbReference>
<comment type="cofactor">
    <cofactor evidence="1">
        <name>pyridoxal 5'-phosphate</name>
        <dbReference type="ChEBI" id="CHEBI:597326"/>
    </cofactor>
</comment>
<dbReference type="AlphaFoldDB" id="A0A0P1GKB6"/>
<dbReference type="GO" id="GO:0005829">
    <property type="term" value="C:cytosol"/>
    <property type="evidence" value="ECO:0007669"/>
    <property type="project" value="TreeGrafter"/>
</dbReference>
<dbReference type="InterPro" id="IPR015421">
    <property type="entry name" value="PyrdxlP-dep_Trfase_major"/>
</dbReference>
<dbReference type="PRINTS" id="PR00799">
    <property type="entry name" value="TRANSAMINASE"/>
</dbReference>
<evidence type="ECO:0000313" key="8">
    <source>
        <dbReference type="EMBL" id="CUH82608.1"/>
    </source>
</evidence>
<dbReference type="InterPro" id="IPR015422">
    <property type="entry name" value="PyrdxlP-dep_Trfase_small"/>
</dbReference>
<dbReference type="GO" id="GO:0042802">
    <property type="term" value="F:identical protein binding"/>
    <property type="evidence" value="ECO:0007669"/>
    <property type="project" value="TreeGrafter"/>
</dbReference>
<gene>
    <name evidence="8" type="primary">tyrB</name>
    <name evidence="8" type="ORF">TRN7648_04150</name>
</gene>
<keyword evidence="6" id="KW-0663">Pyridoxal phosphate</keyword>
<dbReference type="EC" id="2.6.1.57" evidence="8"/>
<accession>A0A0P1GKB6</accession>
<dbReference type="CDD" id="cd00609">
    <property type="entry name" value="AAT_like"/>
    <property type="match status" value="1"/>
</dbReference>
<comment type="subunit">
    <text evidence="3">Homodimer.</text>
</comment>
<evidence type="ECO:0000259" key="7">
    <source>
        <dbReference type="Pfam" id="PF00155"/>
    </source>
</evidence>
<dbReference type="RefSeq" id="WP_058249494.1">
    <property type="nucleotide sequence ID" value="NZ_CYSE01000016.1"/>
</dbReference>
<dbReference type="PANTHER" id="PTHR11879">
    <property type="entry name" value="ASPARTATE AMINOTRANSFERASE"/>
    <property type="match status" value="1"/>
</dbReference>
<dbReference type="InterPro" id="IPR000796">
    <property type="entry name" value="Asp_trans"/>
</dbReference>
<keyword evidence="9" id="KW-1185">Reference proteome</keyword>
<protein>
    <submittedName>
        <fullName evidence="8">Aromatic-amino-acid aminotransferase</fullName>
        <ecNumber evidence="8">2.6.1.57</ecNumber>
    </submittedName>
</protein>
<sequence length="394" mass="43040">MFENLKEQPADKILQLMQMYKEDPRDTKIDLGVGVYKDASGNTPVMRAIKAAEKQLWEAETTKAYTGLAGDPAYGDAMIKLVLGDAVARANVAAAATPGGTGAVRQGFDLIRMANPDAKVWVSDPTWPNHLSILKHMGMTKVDYRYFDSETRGVDFEGMMADLAGVAAGDVVLVHGCCHNPTGANLNMAQWGELVELLNAKGAIPMVDIAYQGFGDGLEEDAQAVRLIASKCPEVLIAASCSKNFGIYRERTGLLMTVCNDPSRQKLNQGTLNYLNRQNYSFPPDHGARLVTMVLTDDALRADWMAELEEVRLSMLGLREQLASELQRLSGSDRFGFIAQHRGMFSRLGTTPEMVEKLRADHGIYMVGDSRLNIAGLNKTTVPILAEAIIKVGI</sequence>
<evidence type="ECO:0000256" key="2">
    <source>
        <dbReference type="ARBA" id="ARBA00007441"/>
    </source>
</evidence>
<dbReference type="SUPFAM" id="SSF53383">
    <property type="entry name" value="PLP-dependent transferases"/>
    <property type="match status" value="1"/>
</dbReference>
<evidence type="ECO:0000256" key="3">
    <source>
        <dbReference type="ARBA" id="ARBA00011738"/>
    </source>
</evidence>
<name>A0A0P1GKB6_9RHOB</name>
<dbReference type="Gene3D" id="3.90.1150.10">
    <property type="entry name" value="Aspartate Aminotransferase, domain 1"/>
    <property type="match status" value="1"/>
</dbReference>
<dbReference type="InterPro" id="IPR015424">
    <property type="entry name" value="PyrdxlP-dep_Trfase"/>
</dbReference>
<comment type="similarity">
    <text evidence="2">Belongs to the class-I pyridoxal-phosphate-dependent aminotransferase family.</text>
</comment>
<dbReference type="Proteomes" id="UP000054935">
    <property type="component" value="Unassembled WGS sequence"/>
</dbReference>
<proteinExistence type="inferred from homology"/>
<dbReference type="Gene3D" id="3.40.640.10">
    <property type="entry name" value="Type I PLP-dependent aspartate aminotransferase-like (Major domain)"/>
    <property type="match status" value="1"/>
</dbReference>
<evidence type="ECO:0000256" key="5">
    <source>
        <dbReference type="ARBA" id="ARBA00022679"/>
    </source>
</evidence>
<keyword evidence="4 8" id="KW-0032">Aminotransferase</keyword>
<evidence type="ECO:0000256" key="4">
    <source>
        <dbReference type="ARBA" id="ARBA00022576"/>
    </source>
</evidence>
<dbReference type="GO" id="GO:0004838">
    <property type="term" value="F:L-tyrosine-2-oxoglutarate transaminase activity"/>
    <property type="evidence" value="ECO:0007669"/>
    <property type="project" value="TreeGrafter"/>
</dbReference>
<dbReference type="GO" id="GO:0004069">
    <property type="term" value="F:L-aspartate:2-oxoglutarate aminotransferase activity"/>
    <property type="evidence" value="ECO:0007669"/>
    <property type="project" value="TreeGrafter"/>
</dbReference>
<dbReference type="PANTHER" id="PTHR11879:SF22">
    <property type="entry name" value="ASPARTATE AMINOTRANSFERASE, MITOCHONDRIAL"/>
    <property type="match status" value="1"/>
</dbReference>
<evidence type="ECO:0000313" key="9">
    <source>
        <dbReference type="Proteomes" id="UP000054935"/>
    </source>
</evidence>
<evidence type="ECO:0000256" key="6">
    <source>
        <dbReference type="ARBA" id="ARBA00022898"/>
    </source>
</evidence>
<dbReference type="EMBL" id="CYSE01000016">
    <property type="protein sequence ID" value="CUH82608.1"/>
    <property type="molecule type" value="Genomic_DNA"/>
</dbReference>
<dbReference type="Pfam" id="PF00155">
    <property type="entry name" value="Aminotran_1_2"/>
    <property type="match status" value="1"/>
</dbReference>
<evidence type="ECO:0000256" key="1">
    <source>
        <dbReference type="ARBA" id="ARBA00001933"/>
    </source>
</evidence>
<dbReference type="OrthoDB" id="9766445at2"/>
<dbReference type="STRING" id="441103.TRN7648_04150"/>
<feature type="domain" description="Aminotransferase class I/classII large" evidence="7">
    <location>
        <begin position="27"/>
        <end position="389"/>
    </location>
</feature>
<keyword evidence="5 8" id="KW-0808">Transferase</keyword>
<dbReference type="InterPro" id="IPR004839">
    <property type="entry name" value="Aminotransferase_I/II_large"/>
</dbReference>